<keyword evidence="3" id="KW-1185">Reference proteome</keyword>
<sequence>VVGEFGRIAVEFLKKVQSVYISCVIVQISEGDFQDSVLVLGFSEELSEIRQILSLPHYHNLEWRLRSDKQTLTVCVSAGGQPTVTLKLHLEDGGRRSACVLQTDPATPERALAELKSSRRILHNIR</sequence>
<dbReference type="PANTHER" id="PTHR15857">
    <property type="entry name" value="COMM DOMAIN CONTAINING PROTEIN 2"/>
    <property type="match status" value="1"/>
</dbReference>
<reference evidence="2" key="1">
    <citation type="submission" date="2025-08" db="UniProtKB">
        <authorList>
            <consortium name="Ensembl"/>
        </authorList>
    </citation>
    <scope>IDENTIFICATION</scope>
</reference>
<dbReference type="Ensembl" id="ENSSANT00000003618.1">
    <property type="protein sequence ID" value="ENSSANP00000003358.1"/>
    <property type="gene ID" value="ENSSANG00000001826.1"/>
</dbReference>
<name>A0A671KDG1_9TELE</name>
<evidence type="ECO:0000259" key="1">
    <source>
        <dbReference type="PROSITE" id="PS51269"/>
    </source>
</evidence>
<feature type="domain" description="COMM" evidence="1">
    <location>
        <begin position="57"/>
        <end position="126"/>
    </location>
</feature>
<dbReference type="AlphaFoldDB" id="A0A671KDG1"/>
<accession>A0A671KDG1</accession>
<evidence type="ECO:0000313" key="3">
    <source>
        <dbReference type="Proteomes" id="UP000472260"/>
    </source>
</evidence>
<dbReference type="InterPro" id="IPR017920">
    <property type="entry name" value="COMM"/>
</dbReference>
<proteinExistence type="predicted"/>
<reference evidence="2" key="2">
    <citation type="submission" date="2025-09" db="UniProtKB">
        <authorList>
            <consortium name="Ensembl"/>
        </authorList>
    </citation>
    <scope>IDENTIFICATION</scope>
</reference>
<dbReference type="Proteomes" id="UP000472260">
    <property type="component" value="Unassembled WGS sequence"/>
</dbReference>
<dbReference type="PROSITE" id="PS51269">
    <property type="entry name" value="COMM"/>
    <property type="match status" value="1"/>
</dbReference>
<dbReference type="Pfam" id="PF07258">
    <property type="entry name" value="COMM_domain"/>
    <property type="match status" value="1"/>
</dbReference>
<protein>
    <recommendedName>
        <fullName evidence="1">COMM domain-containing protein</fullName>
    </recommendedName>
</protein>
<dbReference type="PANTHER" id="PTHR15857:SF0">
    <property type="entry name" value="COMM DOMAIN-CONTAINING PROTEIN 2"/>
    <property type="match status" value="1"/>
</dbReference>
<evidence type="ECO:0000313" key="2">
    <source>
        <dbReference type="Ensembl" id="ENSSANP00000003358.1"/>
    </source>
</evidence>
<organism evidence="2 3">
    <name type="scientific">Sinocyclocheilus anshuiensis</name>
    <dbReference type="NCBI Taxonomy" id="1608454"/>
    <lineage>
        <taxon>Eukaryota</taxon>
        <taxon>Metazoa</taxon>
        <taxon>Chordata</taxon>
        <taxon>Craniata</taxon>
        <taxon>Vertebrata</taxon>
        <taxon>Euteleostomi</taxon>
        <taxon>Actinopterygii</taxon>
        <taxon>Neopterygii</taxon>
        <taxon>Teleostei</taxon>
        <taxon>Ostariophysi</taxon>
        <taxon>Cypriniformes</taxon>
        <taxon>Cyprinidae</taxon>
        <taxon>Cyprininae</taxon>
        <taxon>Sinocyclocheilus</taxon>
    </lineage>
</organism>
<dbReference type="InterPro" id="IPR037354">
    <property type="entry name" value="Commd2"/>
</dbReference>